<name>A0AAD8AQK0_BIOPF</name>
<comment type="caution">
    <text evidence="1">The sequence shown here is derived from an EMBL/GenBank/DDBJ whole genome shotgun (WGS) entry which is preliminary data.</text>
</comment>
<dbReference type="Proteomes" id="UP001233172">
    <property type="component" value="Unassembled WGS sequence"/>
</dbReference>
<organism evidence="1 2">
    <name type="scientific">Biomphalaria pfeifferi</name>
    <name type="common">Bloodfluke planorb</name>
    <name type="synonym">Freshwater snail</name>
    <dbReference type="NCBI Taxonomy" id="112525"/>
    <lineage>
        <taxon>Eukaryota</taxon>
        <taxon>Metazoa</taxon>
        <taxon>Spiralia</taxon>
        <taxon>Lophotrochozoa</taxon>
        <taxon>Mollusca</taxon>
        <taxon>Gastropoda</taxon>
        <taxon>Heterobranchia</taxon>
        <taxon>Euthyneura</taxon>
        <taxon>Panpulmonata</taxon>
        <taxon>Hygrophila</taxon>
        <taxon>Lymnaeoidea</taxon>
        <taxon>Planorbidae</taxon>
        <taxon>Biomphalaria</taxon>
    </lineage>
</organism>
<dbReference type="AlphaFoldDB" id="A0AAD8AQK0"/>
<evidence type="ECO:0000313" key="1">
    <source>
        <dbReference type="EMBL" id="KAK0040561.1"/>
    </source>
</evidence>
<accession>A0AAD8AQK0</accession>
<dbReference type="EMBL" id="JASAOG010000318">
    <property type="protein sequence ID" value="KAK0040561.1"/>
    <property type="molecule type" value="Genomic_DNA"/>
</dbReference>
<proteinExistence type="predicted"/>
<sequence>MVMSPLPRTLYPSIVANSEAHFMWKENENVSTNRGVYVSGSSPIASTELSPSKGRLLTAENNIYDRERFEMDNGYGCLDIESVKY</sequence>
<gene>
    <name evidence="1" type="ORF">Bpfe_030019</name>
</gene>
<reference evidence="1" key="1">
    <citation type="journal article" date="2023" name="PLoS Negl. Trop. Dis.">
        <title>A genome sequence for Biomphalaria pfeifferi, the major vector snail for the human-infecting parasite Schistosoma mansoni.</title>
        <authorList>
            <person name="Bu L."/>
            <person name="Lu L."/>
            <person name="Laidemitt M.R."/>
            <person name="Zhang S.M."/>
            <person name="Mutuku M."/>
            <person name="Mkoji G."/>
            <person name="Steinauer M."/>
            <person name="Loker E.S."/>
        </authorList>
    </citation>
    <scope>NUCLEOTIDE SEQUENCE</scope>
    <source>
        <strain evidence="1">KasaAsao</strain>
    </source>
</reference>
<evidence type="ECO:0000313" key="2">
    <source>
        <dbReference type="Proteomes" id="UP001233172"/>
    </source>
</evidence>
<keyword evidence="2" id="KW-1185">Reference proteome</keyword>
<protein>
    <submittedName>
        <fullName evidence="1">PR domain zinc finger protein 1-like X6</fullName>
    </submittedName>
</protein>
<reference evidence="1" key="2">
    <citation type="submission" date="2023-04" db="EMBL/GenBank/DDBJ databases">
        <authorList>
            <person name="Bu L."/>
            <person name="Lu L."/>
            <person name="Laidemitt M.R."/>
            <person name="Zhang S.M."/>
            <person name="Mutuku M."/>
            <person name="Mkoji G."/>
            <person name="Steinauer M."/>
            <person name="Loker E.S."/>
        </authorList>
    </citation>
    <scope>NUCLEOTIDE SEQUENCE</scope>
    <source>
        <strain evidence="1">KasaAsao</strain>
        <tissue evidence="1">Whole Snail</tissue>
    </source>
</reference>